<dbReference type="PROSITE" id="PS50878">
    <property type="entry name" value="RT_POL"/>
    <property type="match status" value="1"/>
</dbReference>
<accession>A0A1X7TIF7</accession>
<protein>
    <recommendedName>
        <fullName evidence="1">Reverse transcriptase domain-containing protein</fullName>
    </recommendedName>
</protein>
<dbReference type="Pfam" id="PF00078">
    <property type="entry name" value="RVT_1"/>
    <property type="match status" value="1"/>
</dbReference>
<sequence length="131" mass="14602">MMKILAGQEGVLCHIDDVIIFGKNKKEHDDRLHAALKKIQAAGVTLNGEKCEFNKSQLLFLGHIIKQEGISADPSKTSAILKVKQPTTLTELRRFMGMVNQLGKFTPHLLELAQPLRELLSTKNAWIWGAS</sequence>
<evidence type="ECO:0000313" key="2">
    <source>
        <dbReference type="EnsemblMetazoa" id="Aqu2.1.14454_001"/>
    </source>
</evidence>
<dbReference type="InterPro" id="IPR050951">
    <property type="entry name" value="Retrovirus_Pol_polyprotein"/>
</dbReference>
<reference evidence="2" key="1">
    <citation type="submission" date="2017-05" db="UniProtKB">
        <authorList>
            <consortium name="EnsemblMetazoa"/>
        </authorList>
    </citation>
    <scope>IDENTIFICATION</scope>
</reference>
<dbReference type="InterPro" id="IPR043128">
    <property type="entry name" value="Rev_trsase/Diguanyl_cyclase"/>
</dbReference>
<dbReference type="PANTHER" id="PTHR37984">
    <property type="entry name" value="PROTEIN CBG26694"/>
    <property type="match status" value="1"/>
</dbReference>
<feature type="domain" description="Reverse transcriptase" evidence="1">
    <location>
        <begin position="1"/>
        <end position="65"/>
    </location>
</feature>
<organism evidence="2">
    <name type="scientific">Amphimedon queenslandica</name>
    <name type="common">Sponge</name>
    <dbReference type="NCBI Taxonomy" id="400682"/>
    <lineage>
        <taxon>Eukaryota</taxon>
        <taxon>Metazoa</taxon>
        <taxon>Porifera</taxon>
        <taxon>Demospongiae</taxon>
        <taxon>Heteroscleromorpha</taxon>
        <taxon>Haplosclerida</taxon>
        <taxon>Niphatidae</taxon>
        <taxon>Amphimedon</taxon>
    </lineage>
</organism>
<dbReference type="OrthoDB" id="6148559at2759"/>
<proteinExistence type="predicted"/>
<dbReference type="EnsemblMetazoa" id="Aqu2.1.14454_001">
    <property type="protein sequence ID" value="Aqu2.1.14454_001"/>
    <property type="gene ID" value="Aqu2.1.14454"/>
</dbReference>
<dbReference type="PANTHER" id="PTHR37984:SF5">
    <property type="entry name" value="PROTEIN NYNRIN-LIKE"/>
    <property type="match status" value="1"/>
</dbReference>
<dbReference type="SUPFAM" id="SSF56672">
    <property type="entry name" value="DNA/RNA polymerases"/>
    <property type="match status" value="1"/>
</dbReference>
<dbReference type="Gene3D" id="3.30.70.270">
    <property type="match status" value="2"/>
</dbReference>
<evidence type="ECO:0000259" key="1">
    <source>
        <dbReference type="PROSITE" id="PS50878"/>
    </source>
</evidence>
<dbReference type="InterPro" id="IPR043502">
    <property type="entry name" value="DNA/RNA_pol_sf"/>
</dbReference>
<dbReference type="AlphaFoldDB" id="A0A1X7TIF7"/>
<dbReference type="OMA" id="AWIWGAS"/>
<name>A0A1X7TIF7_AMPQE</name>
<dbReference type="eggNOG" id="KOG0017">
    <property type="taxonomic scope" value="Eukaryota"/>
</dbReference>
<dbReference type="InterPro" id="IPR000477">
    <property type="entry name" value="RT_dom"/>
</dbReference>
<dbReference type="InParanoid" id="A0A1X7TIF7"/>